<dbReference type="EMBL" id="CP093349">
    <property type="protein sequence ID" value="WOH08297.1"/>
    <property type="molecule type" value="Genomic_DNA"/>
</dbReference>
<accession>A0AAF0XJR3</accession>
<dbReference type="PANTHER" id="PTHR15140:SF37">
    <property type="entry name" value="UBIQUITIN-LIKE DOMAIN-CONTAINING PROTEIN"/>
    <property type="match status" value="1"/>
</dbReference>
<gene>
    <name evidence="1" type="ORF">DCAR_0727735</name>
</gene>
<name>A0AAF0XJR3_DAUCS</name>
<dbReference type="Gene3D" id="3.80.10.10">
    <property type="entry name" value="Ribonuclease Inhibitor"/>
    <property type="match status" value="1"/>
</dbReference>
<dbReference type="Proteomes" id="UP000077755">
    <property type="component" value="Chromosome 7"/>
</dbReference>
<dbReference type="InterPro" id="IPR032675">
    <property type="entry name" value="LRR_dom_sf"/>
</dbReference>
<evidence type="ECO:0000313" key="2">
    <source>
        <dbReference type="Proteomes" id="UP000077755"/>
    </source>
</evidence>
<protein>
    <submittedName>
        <fullName evidence="1">Uncharacterized protein</fullName>
    </submittedName>
</protein>
<dbReference type="PANTHER" id="PTHR15140">
    <property type="entry name" value="TUBULIN-SPECIFIC CHAPERONE E"/>
    <property type="match status" value="1"/>
</dbReference>
<reference evidence="1" key="2">
    <citation type="submission" date="2022-03" db="EMBL/GenBank/DDBJ databases">
        <title>Draft title - Genomic analysis of global carrot germplasm unveils the trajectory of domestication and the origin of high carotenoid orange carrot.</title>
        <authorList>
            <person name="Iorizzo M."/>
            <person name="Ellison S."/>
            <person name="Senalik D."/>
            <person name="Macko-Podgorni A."/>
            <person name="Grzebelus D."/>
            <person name="Bostan H."/>
            <person name="Rolling W."/>
            <person name="Curaba J."/>
            <person name="Simon P."/>
        </authorList>
    </citation>
    <scope>NUCLEOTIDE SEQUENCE</scope>
    <source>
        <tissue evidence="1">Leaf</tissue>
    </source>
</reference>
<evidence type="ECO:0000313" key="1">
    <source>
        <dbReference type="EMBL" id="WOH08297.1"/>
    </source>
</evidence>
<reference evidence="1" key="1">
    <citation type="journal article" date="2016" name="Nat. Genet.">
        <title>A high-quality carrot genome assembly provides new insights into carotenoid accumulation and asterid genome evolution.</title>
        <authorList>
            <person name="Iorizzo M."/>
            <person name="Ellison S."/>
            <person name="Senalik D."/>
            <person name="Zeng P."/>
            <person name="Satapoomin P."/>
            <person name="Huang J."/>
            <person name="Bowman M."/>
            <person name="Iovene M."/>
            <person name="Sanseverino W."/>
            <person name="Cavagnaro P."/>
            <person name="Yildiz M."/>
            <person name="Macko-Podgorni A."/>
            <person name="Moranska E."/>
            <person name="Grzebelus E."/>
            <person name="Grzebelus D."/>
            <person name="Ashrafi H."/>
            <person name="Zheng Z."/>
            <person name="Cheng S."/>
            <person name="Spooner D."/>
            <person name="Van Deynze A."/>
            <person name="Simon P."/>
        </authorList>
    </citation>
    <scope>NUCLEOTIDE SEQUENCE</scope>
    <source>
        <tissue evidence="1">Leaf</tissue>
    </source>
</reference>
<dbReference type="AlphaFoldDB" id="A0AAF0XJR3"/>
<keyword evidence="2" id="KW-1185">Reference proteome</keyword>
<sequence length="114" mass="13335">MIPNLEVLKLKIHAFVGKVQETSPEAFPQLKFLKFNELDIVNWTASRNHFPLLLCLQVFRCPYLREIPEDFHNICTFEWIELIRCSDAATNSARNIQKQQKSYGNECLEILLNP</sequence>
<proteinExistence type="predicted"/>
<organism evidence="1 2">
    <name type="scientific">Daucus carota subsp. sativus</name>
    <name type="common">Carrot</name>
    <dbReference type="NCBI Taxonomy" id="79200"/>
    <lineage>
        <taxon>Eukaryota</taxon>
        <taxon>Viridiplantae</taxon>
        <taxon>Streptophyta</taxon>
        <taxon>Embryophyta</taxon>
        <taxon>Tracheophyta</taxon>
        <taxon>Spermatophyta</taxon>
        <taxon>Magnoliopsida</taxon>
        <taxon>eudicotyledons</taxon>
        <taxon>Gunneridae</taxon>
        <taxon>Pentapetalae</taxon>
        <taxon>asterids</taxon>
        <taxon>campanulids</taxon>
        <taxon>Apiales</taxon>
        <taxon>Apiaceae</taxon>
        <taxon>Apioideae</taxon>
        <taxon>Scandiceae</taxon>
        <taxon>Daucinae</taxon>
        <taxon>Daucus</taxon>
        <taxon>Daucus sect. Daucus</taxon>
    </lineage>
</organism>